<dbReference type="RefSeq" id="WP_123531705.1">
    <property type="nucleotide sequence ID" value="NZ_MOBU01000006.1"/>
</dbReference>
<feature type="binding site" evidence="13">
    <location>
        <position position="241"/>
    </location>
    <ligand>
        <name>Mn(2+)</name>
        <dbReference type="ChEBI" id="CHEBI:29035"/>
        <label>1</label>
    </ligand>
</feature>
<dbReference type="Gene3D" id="3.40.800.10">
    <property type="entry name" value="Ureohydrolase domain"/>
    <property type="match status" value="1"/>
</dbReference>
<keyword evidence="2 13" id="KW-0479">Metal-binding</keyword>
<comment type="similarity">
    <text evidence="1">Belongs to the arginase family. Agmatinase subfamily.</text>
</comment>
<dbReference type="PROSITE" id="PS01053">
    <property type="entry name" value="ARGINASE_1"/>
    <property type="match status" value="1"/>
</dbReference>
<feature type="binding site" evidence="13">
    <location>
        <position position="160"/>
    </location>
    <ligand>
        <name>Mn(2+)</name>
        <dbReference type="ChEBI" id="CHEBI:29035"/>
        <label>1</label>
    </ligand>
</feature>
<evidence type="ECO:0000313" key="15">
    <source>
        <dbReference type="EMBL" id="RON69510.1"/>
    </source>
</evidence>
<dbReference type="CDD" id="cd11592">
    <property type="entry name" value="Agmatinase_PAH"/>
    <property type="match status" value="1"/>
</dbReference>
<evidence type="ECO:0000256" key="11">
    <source>
        <dbReference type="ARBA" id="ARBA00067513"/>
    </source>
</evidence>
<keyword evidence="3 14" id="KW-0378">Hydrolase</keyword>
<evidence type="ECO:0000256" key="2">
    <source>
        <dbReference type="ARBA" id="ARBA00022723"/>
    </source>
</evidence>
<organism evidence="15 16">
    <name type="scientific">Pseudomonas fluorescens</name>
    <dbReference type="NCBI Taxonomy" id="294"/>
    <lineage>
        <taxon>Bacteria</taxon>
        <taxon>Pseudomonadati</taxon>
        <taxon>Pseudomonadota</taxon>
        <taxon>Gammaproteobacteria</taxon>
        <taxon>Pseudomonadales</taxon>
        <taxon>Pseudomonadaceae</taxon>
        <taxon>Pseudomonas</taxon>
    </lineage>
</organism>
<dbReference type="EMBL" id="MOBU01000006">
    <property type="protein sequence ID" value="RON69510.1"/>
    <property type="molecule type" value="Genomic_DNA"/>
</dbReference>
<keyword evidence="7 13" id="KW-0464">Manganese</keyword>
<keyword evidence="4" id="KW-0661">Putrescine biosynthesis</keyword>
<comment type="function">
    <text evidence="9">Catalyzes the formation of putrescine from agmatine.</text>
</comment>
<dbReference type="InterPro" id="IPR006035">
    <property type="entry name" value="Ureohydrolase"/>
</dbReference>
<dbReference type="GO" id="GO:0033389">
    <property type="term" value="P:putrescine biosynthetic process from arginine, via agmatine"/>
    <property type="evidence" value="ECO:0007669"/>
    <property type="project" value="TreeGrafter"/>
</dbReference>
<dbReference type="Proteomes" id="UP000285757">
    <property type="component" value="Unassembled WGS sequence"/>
</dbReference>
<dbReference type="Pfam" id="PF00491">
    <property type="entry name" value="Arginase"/>
    <property type="match status" value="1"/>
</dbReference>
<dbReference type="NCBIfam" id="NF002564">
    <property type="entry name" value="PRK02190.1"/>
    <property type="match status" value="1"/>
</dbReference>
<evidence type="ECO:0000256" key="6">
    <source>
        <dbReference type="ARBA" id="ARBA00023115"/>
    </source>
</evidence>
<dbReference type="EC" id="3.5.3.11" evidence="10"/>
<dbReference type="GO" id="GO:0008295">
    <property type="term" value="P:spermidine biosynthetic process"/>
    <property type="evidence" value="ECO:0007669"/>
    <property type="project" value="UniProtKB-KW"/>
</dbReference>
<dbReference type="GO" id="GO:0008783">
    <property type="term" value="F:agmatinase activity"/>
    <property type="evidence" value="ECO:0007669"/>
    <property type="project" value="UniProtKB-EC"/>
</dbReference>
<dbReference type="PANTHER" id="PTHR11358">
    <property type="entry name" value="ARGINASE/AGMATINASE"/>
    <property type="match status" value="1"/>
</dbReference>
<dbReference type="InterPro" id="IPR023696">
    <property type="entry name" value="Ureohydrolase_dom_sf"/>
</dbReference>
<sequence>MDQPMLNDQAMTRDSLYGTAAESTYAGITSFMRRRYSRDLRGVDVAVSGVPFDTATSNRPGARFGPRGIRAASCAIAWERHWPWAFDPFDHLAVIDYGDCDFDYGSPHTIPESIEAHAEHILSSGSAMLTFGGDHFISYPLLKAHARKHGTLSLIHFDAHSDTWPDEEGKRVDHGTMFWHAAREGLVDPARSVQIGLRTTNDDHQGFEVLDARQVHRRGCEAIIEAIRARVGDNPVYLTFDIDCLDPAFAPGTGTPVCGGLSTAQALEILSGLRGINLVGMDVVEVAPAYDHAEVTSLAAATLAMEMLCLYAARHKVDLKSTE</sequence>
<feature type="binding site" evidence="13">
    <location>
        <position position="162"/>
    </location>
    <ligand>
        <name>Mn(2+)</name>
        <dbReference type="ChEBI" id="CHEBI:29035"/>
        <label>1</label>
    </ligand>
</feature>
<dbReference type="FunFam" id="3.40.800.10:FF:000001">
    <property type="entry name" value="Agmatinase"/>
    <property type="match status" value="1"/>
</dbReference>
<protein>
    <recommendedName>
        <fullName evidence="11">Agmatinase</fullName>
        <ecNumber evidence="10">3.5.3.11</ecNumber>
    </recommendedName>
    <alternativeName>
        <fullName evidence="12">Agmatine ureohydrolase</fullName>
    </alternativeName>
</protein>
<dbReference type="PANTHER" id="PTHR11358:SF26">
    <property type="entry name" value="GUANIDINO ACID HYDROLASE, MITOCHONDRIAL"/>
    <property type="match status" value="1"/>
</dbReference>
<feature type="binding site" evidence="13">
    <location>
        <position position="135"/>
    </location>
    <ligand>
        <name>Mn(2+)</name>
        <dbReference type="ChEBI" id="CHEBI:29035"/>
        <label>1</label>
    </ligand>
</feature>
<reference evidence="15 16" key="1">
    <citation type="submission" date="2016-10" db="EMBL/GenBank/DDBJ databases">
        <title>Comparative genome analysis of multiple Pseudomonas spp. focuses on biocontrol and plant growth promoting traits.</title>
        <authorList>
            <person name="Tao X.-Y."/>
            <person name="Taylor C.G."/>
        </authorList>
    </citation>
    <scope>NUCLEOTIDE SEQUENCE [LARGE SCALE GENOMIC DNA]</scope>
    <source>
        <strain evidence="15 16">24D3</strain>
    </source>
</reference>
<evidence type="ECO:0000256" key="5">
    <source>
        <dbReference type="ARBA" id="ARBA00023066"/>
    </source>
</evidence>
<feature type="binding site" evidence="13">
    <location>
        <position position="243"/>
    </location>
    <ligand>
        <name>Mn(2+)</name>
        <dbReference type="ChEBI" id="CHEBI:29035"/>
        <label>1</label>
    </ligand>
</feature>
<dbReference type="InterPro" id="IPR005925">
    <property type="entry name" value="Agmatinase-rel"/>
</dbReference>
<accession>A0A423LMF2</accession>
<evidence type="ECO:0000256" key="13">
    <source>
        <dbReference type="PIRSR" id="PIRSR036979-1"/>
    </source>
</evidence>
<evidence type="ECO:0000256" key="10">
    <source>
        <dbReference type="ARBA" id="ARBA00066392"/>
    </source>
</evidence>
<keyword evidence="5" id="KW-0745">Spermidine biosynthesis</keyword>
<dbReference type="PROSITE" id="PS51409">
    <property type="entry name" value="ARGINASE_2"/>
    <property type="match status" value="1"/>
</dbReference>
<evidence type="ECO:0000256" key="7">
    <source>
        <dbReference type="ARBA" id="ARBA00023211"/>
    </source>
</evidence>
<evidence type="ECO:0000256" key="4">
    <source>
        <dbReference type="ARBA" id="ARBA00023023"/>
    </source>
</evidence>
<dbReference type="PIRSF" id="PIRSF036979">
    <property type="entry name" value="Arginase"/>
    <property type="match status" value="1"/>
</dbReference>
<evidence type="ECO:0000313" key="16">
    <source>
        <dbReference type="Proteomes" id="UP000285757"/>
    </source>
</evidence>
<feature type="binding site" evidence="13">
    <location>
        <position position="158"/>
    </location>
    <ligand>
        <name>Mn(2+)</name>
        <dbReference type="ChEBI" id="CHEBI:29035"/>
        <label>1</label>
    </ligand>
</feature>
<dbReference type="AlphaFoldDB" id="A0A423LMF2"/>
<proteinExistence type="inferred from homology"/>
<gene>
    <name evidence="15" type="ORF">BK671_08775</name>
</gene>
<keyword evidence="6" id="KW-0620">Polyamine biosynthesis</keyword>
<evidence type="ECO:0000256" key="8">
    <source>
        <dbReference type="ARBA" id="ARBA00050304"/>
    </source>
</evidence>
<evidence type="ECO:0000256" key="14">
    <source>
        <dbReference type="RuleBase" id="RU003684"/>
    </source>
</evidence>
<comment type="caution">
    <text evidence="15">The sequence shown here is derived from an EMBL/GenBank/DDBJ whole genome shotgun (WGS) entry which is preliminary data.</text>
</comment>
<name>A0A423LMF2_PSEFL</name>
<dbReference type="GO" id="GO:0046872">
    <property type="term" value="F:metal ion binding"/>
    <property type="evidence" value="ECO:0007669"/>
    <property type="project" value="UniProtKB-KW"/>
</dbReference>
<comment type="catalytic activity">
    <reaction evidence="8">
        <text>agmatine + H2O = urea + putrescine</text>
        <dbReference type="Rhea" id="RHEA:13929"/>
        <dbReference type="ChEBI" id="CHEBI:15377"/>
        <dbReference type="ChEBI" id="CHEBI:16199"/>
        <dbReference type="ChEBI" id="CHEBI:58145"/>
        <dbReference type="ChEBI" id="CHEBI:326268"/>
        <dbReference type="EC" id="3.5.3.11"/>
    </reaction>
</comment>
<comment type="cofactor">
    <cofactor evidence="13">
        <name>Mn(2+)</name>
        <dbReference type="ChEBI" id="CHEBI:29035"/>
    </cofactor>
    <text evidence="13">Binds 2 manganese ions per subunit.</text>
</comment>
<dbReference type="InterPro" id="IPR020855">
    <property type="entry name" value="Ureohydrolase_Mn_BS"/>
</dbReference>
<evidence type="ECO:0000256" key="1">
    <source>
        <dbReference type="ARBA" id="ARBA00009227"/>
    </source>
</evidence>
<evidence type="ECO:0000256" key="9">
    <source>
        <dbReference type="ARBA" id="ARBA00054406"/>
    </source>
</evidence>
<dbReference type="NCBIfam" id="TIGR01230">
    <property type="entry name" value="agmatinase"/>
    <property type="match status" value="1"/>
</dbReference>
<evidence type="ECO:0000256" key="12">
    <source>
        <dbReference type="ARBA" id="ARBA00082423"/>
    </source>
</evidence>
<evidence type="ECO:0000256" key="3">
    <source>
        <dbReference type="ARBA" id="ARBA00022801"/>
    </source>
</evidence>
<dbReference type="SUPFAM" id="SSF52768">
    <property type="entry name" value="Arginase/deacetylase"/>
    <property type="match status" value="1"/>
</dbReference>